<dbReference type="EMBL" id="CP010024">
    <property type="protein sequence ID" value="AJZ56484.1"/>
    <property type="molecule type" value="Genomic_DNA"/>
</dbReference>
<feature type="region of interest" description="Disordered" evidence="1">
    <location>
        <begin position="1"/>
        <end position="23"/>
    </location>
</feature>
<reference evidence="2 3" key="1">
    <citation type="journal article" date="2015" name="Genome Announc.">
        <title>Complete genome sequences for 59 burkholderia isolates, both pathogenic and near neighbor.</title>
        <authorList>
            <person name="Johnson S.L."/>
            <person name="Bishop-Lilly K.A."/>
            <person name="Ladner J.T."/>
            <person name="Daligault H.E."/>
            <person name="Davenport K.W."/>
            <person name="Jaissle J."/>
            <person name="Frey K.G."/>
            <person name="Koroleva G.I."/>
            <person name="Bruce D.C."/>
            <person name="Coyne S.R."/>
            <person name="Broomall S.M."/>
            <person name="Li P.E."/>
            <person name="Teshima H."/>
            <person name="Gibbons H.S."/>
            <person name="Palacios G.F."/>
            <person name="Rosenzweig C.N."/>
            <person name="Redden C.L."/>
            <person name="Xu Y."/>
            <person name="Minogue T.D."/>
            <person name="Chain P.S."/>
        </authorList>
    </citation>
    <scope>NUCLEOTIDE SEQUENCE [LARGE SCALE GENOMIC DNA]</scope>
    <source>
        <strain evidence="2 3">ATCC BAA-463</strain>
    </source>
</reference>
<evidence type="ECO:0000313" key="2">
    <source>
        <dbReference type="EMBL" id="AJZ56484.1"/>
    </source>
</evidence>
<dbReference type="KEGG" id="bfn:OI25_8278"/>
<evidence type="ECO:0000313" key="3">
    <source>
        <dbReference type="Proteomes" id="UP000032614"/>
    </source>
</evidence>
<dbReference type="GO" id="GO:0005524">
    <property type="term" value="F:ATP binding"/>
    <property type="evidence" value="ECO:0007669"/>
    <property type="project" value="UniProtKB-KW"/>
</dbReference>
<accession>A0AAU8SYD9</accession>
<organism evidence="2 3">
    <name type="scientific">Paraburkholderia fungorum</name>
    <dbReference type="NCBI Taxonomy" id="134537"/>
    <lineage>
        <taxon>Bacteria</taxon>
        <taxon>Pseudomonadati</taxon>
        <taxon>Pseudomonadota</taxon>
        <taxon>Betaproteobacteria</taxon>
        <taxon>Burkholderiales</taxon>
        <taxon>Burkholderiaceae</taxon>
        <taxon>Paraburkholderia</taxon>
    </lineage>
</organism>
<dbReference type="Proteomes" id="UP000032614">
    <property type="component" value="Plasmid pBIL"/>
</dbReference>
<keyword evidence="2" id="KW-0614">Plasmid</keyword>
<keyword evidence="2" id="KW-0547">Nucleotide-binding</keyword>
<sequence>MRIHGATGTMTLMSETDDAHERETRGLRLEASVDGRTVVLTDIDCRKPGILRIVRYEITAAELIAAIRARGTELLVESRSREP</sequence>
<dbReference type="AlphaFoldDB" id="A0AAU8SYD9"/>
<protein>
    <submittedName>
        <fullName evidence="2">Chromosome partitioning protein, ATP-binding subunit</fullName>
    </submittedName>
</protein>
<keyword evidence="2" id="KW-0067">ATP-binding</keyword>
<gene>
    <name evidence="2" type="ORF">OI25_8278</name>
</gene>
<geneLocation type="plasmid" evidence="2 3">
    <name>pBIL</name>
</geneLocation>
<evidence type="ECO:0000256" key="1">
    <source>
        <dbReference type="SAM" id="MobiDB-lite"/>
    </source>
</evidence>
<name>A0AAU8SYD9_9BURK</name>
<proteinExistence type="predicted"/>